<evidence type="ECO:0000313" key="2">
    <source>
        <dbReference type="Proteomes" id="UP001049200"/>
    </source>
</evidence>
<keyword evidence="2" id="KW-1185">Reference proteome</keyword>
<sequence>MYEPGPSESALAAFGLTKADIPGVEYEIWPDGWLSFLVMDAMGTQWRTGACGATGLDYGVLPNVMRLVGVPAKDRPRVFQDIRVMESEAIAVMAEARDNSP</sequence>
<name>A0ABS6QI01_9PSED</name>
<dbReference type="InterPro" id="IPR014915">
    <property type="entry name" value="Phage_TLS_TfmB"/>
</dbReference>
<reference evidence="1" key="1">
    <citation type="submission" date="2021-06" db="EMBL/GenBank/DDBJ databases">
        <title>Updating the genus Pseudomonas: Description of 43 new species and partition of the Pseudomonas putida group.</title>
        <authorList>
            <person name="Girard L."/>
            <person name="Lood C."/>
            <person name="Vandamme P."/>
            <person name="Rokni-Zadeh H."/>
            <person name="Van Noort V."/>
            <person name="Hofte M."/>
            <person name="Lavigne R."/>
            <person name="De Mot R."/>
        </authorList>
    </citation>
    <scope>NUCLEOTIDE SEQUENCE</scope>
    <source>
        <strain evidence="1">SWRI74</strain>
    </source>
</reference>
<protein>
    <submittedName>
        <fullName evidence="1">DUF1799 domain-containing protein</fullName>
    </submittedName>
</protein>
<dbReference type="EMBL" id="JAHSTU010000001">
    <property type="protein sequence ID" value="MBV4518533.1"/>
    <property type="molecule type" value="Genomic_DNA"/>
</dbReference>
<organism evidence="1 2">
    <name type="scientific">Pseudomonas azerbaijanoccidentalis</name>
    <dbReference type="NCBI Taxonomy" id="2842347"/>
    <lineage>
        <taxon>Bacteria</taxon>
        <taxon>Pseudomonadati</taxon>
        <taxon>Pseudomonadota</taxon>
        <taxon>Gammaproteobacteria</taxon>
        <taxon>Pseudomonadales</taxon>
        <taxon>Pseudomonadaceae</taxon>
        <taxon>Pseudomonas</taxon>
    </lineage>
</organism>
<proteinExistence type="predicted"/>
<dbReference type="Pfam" id="PF08809">
    <property type="entry name" value="DUF1799"/>
    <property type="match status" value="1"/>
</dbReference>
<accession>A0ABS6QI01</accession>
<dbReference type="Proteomes" id="UP001049200">
    <property type="component" value="Unassembled WGS sequence"/>
</dbReference>
<comment type="caution">
    <text evidence="1">The sequence shown here is derived from an EMBL/GenBank/DDBJ whole genome shotgun (WGS) entry which is preliminary data.</text>
</comment>
<gene>
    <name evidence="1" type="ORF">KVG88_00525</name>
</gene>
<evidence type="ECO:0000313" key="1">
    <source>
        <dbReference type="EMBL" id="MBV4518533.1"/>
    </source>
</evidence>